<sequence length="165" mass="18607">MLSRISPLAVWLCLLSLPVTALAQTPGDRELIRERQERLLQEQQRRLDELQQLPGETPQLQTAPVEDERCFDIEQIRLEGATLLAEDDQQAILQRFAGECLGVGQLNELLKAITQFYIDRGYVTSRAYLPQQDLSSGELRVIVVEGRLEGLDSSELASDRELTMG</sequence>
<dbReference type="PANTHER" id="PTHR34597:SF3">
    <property type="entry name" value="OUTER MEMBRANE TRANSPORTER CDIB"/>
    <property type="match status" value="1"/>
</dbReference>
<evidence type="ECO:0000256" key="2">
    <source>
        <dbReference type="ARBA" id="ARBA00023136"/>
    </source>
</evidence>
<reference evidence="5 6" key="1">
    <citation type="submission" date="2016-10" db="EMBL/GenBank/DDBJ databases">
        <authorList>
            <person name="de Groot N.N."/>
        </authorList>
    </citation>
    <scope>NUCLEOTIDE SEQUENCE [LARGE SCALE GENOMIC DNA]</scope>
    <source>
        <strain evidence="5 6">JCM 10630</strain>
    </source>
</reference>
<dbReference type="GO" id="GO:0008320">
    <property type="term" value="F:protein transmembrane transporter activity"/>
    <property type="evidence" value="ECO:0007669"/>
    <property type="project" value="TreeGrafter"/>
</dbReference>
<dbReference type="GO" id="GO:0098046">
    <property type="term" value="C:type V protein secretion system complex"/>
    <property type="evidence" value="ECO:0007669"/>
    <property type="project" value="TreeGrafter"/>
</dbReference>
<dbReference type="PROSITE" id="PS51779">
    <property type="entry name" value="POTRA"/>
    <property type="match status" value="1"/>
</dbReference>
<feature type="domain" description="POTRA" evidence="4">
    <location>
        <begin position="71"/>
        <end position="146"/>
    </location>
</feature>
<feature type="chain" id="PRO_5010197807" evidence="3">
    <location>
        <begin position="24"/>
        <end position="165"/>
    </location>
</feature>
<name>A0A1G7L2G1_9GAMM</name>
<keyword evidence="3" id="KW-0732">Signal</keyword>
<dbReference type="Gene3D" id="3.10.20.310">
    <property type="entry name" value="membrane protein fhac"/>
    <property type="match status" value="1"/>
</dbReference>
<feature type="non-terminal residue" evidence="5">
    <location>
        <position position="165"/>
    </location>
</feature>
<dbReference type="EMBL" id="FNAE01000008">
    <property type="protein sequence ID" value="SDF43643.1"/>
    <property type="molecule type" value="Genomic_DNA"/>
</dbReference>
<accession>A0A1G7L2G1</accession>
<protein>
    <submittedName>
        <fullName evidence="5">Hemolysin activation/secretion protein</fullName>
    </submittedName>
</protein>
<dbReference type="RefSeq" id="WP_139203054.1">
    <property type="nucleotide sequence ID" value="NZ_FNAE01000008.1"/>
</dbReference>
<evidence type="ECO:0000256" key="3">
    <source>
        <dbReference type="SAM" id="SignalP"/>
    </source>
</evidence>
<dbReference type="AlphaFoldDB" id="A0A1G7L2G1"/>
<dbReference type="GO" id="GO:0046819">
    <property type="term" value="P:protein secretion by the type V secretion system"/>
    <property type="evidence" value="ECO:0007669"/>
    <property type="project" value="TreeGrafter"/>
</dbReference>
<evidence type="ECO:0000259" key="4">
    <source>
        <dbReference type="PROSITE" id="PS51779"/>
    </source>
</evidence>
<evidence type="ECO:0000313" key="5">
    <source>
        <dbReference type="EMBL" id="SDF43643.1"/>
    </source>
</evidence>
<proteinExistence type="predicted"/>
<feature type="signal peptide" evidence="3">
    <location>
        <begin position="1"/>
        <end position="23"/>
    </location>
</feature>
<keyword evidence="2" id="KW-0472">Membrane</keyword>
<dbReference type="InterPro" id="IPR013686">
    <property type="entry name" value="Polypept-transport_assoc_ShlB"/>
</dbReference>
<gene>
    <name evidence="5" type="ORF">SAMN05216575_1081</name>
</gene>
<dbReference type="PANTHER" id="PTHR34597">
    <property type="entry name" value="SLR1661 PROTEIN"/>
    <property type="match status" value="1"/>
</dbReference>
<dbReference type="GO" id="GO:0016020">
    <property type="term" value="C:membrane"/>
    <property type="evidence" value="ECO:0007669"/>
    <property type="project" value="UniProtKB-SubCell"/>
</dbReference>
<organism evidence="5 6">
    <name type="scientific">Ectopseudomonas alcaliphila</name>
    <dbReference type="NCBI Taxonomy" id="101564"/>
    <lineage>
        <taxon>Bacteria</taxon>
        <taxon>Pseudomonadati</taxon>
        <taxon>Pseudomonadota</taxon>
        <taxon>Gammaproteobacteria</taxon>
        <taxon>Pseudomonadales</taxon>
        <taxon>Pseudomonadaceae</taxon>
        <taxon>Ectopseudomonas</taxon>
    </lineage>
</organism>
<evidence type="ECO:0000256" key="1">
    <source>
        <dbReference type="ARBA" id="ARBA00004370"/>
    </source>
</evidence>
<dbReference type="InterPro" id="IPR051544">
    <property type="entry name" value="TPS_OM_transporter"/>
</dbReference>
<evidence type="ECO:0000313" key="6">
    <source>
        <dbReference type="Proteomes" id="UP000182413"/>
    </source>
</evidence>
<dbReference type="InterPro" id="IPR034746">
    <property type="entry name" value="POTRA"/>
</dbReference>
<dbReference type="Pfam" id="PF08479">
    <property type="entry name" value="POTRA_2"/>
    <property type="match status" value="1"/>
</dbReference>
<comment type="subcellular location">
    <subcellularLocation>
        <location evidence="1">Membrane</location>
    </subcellularLocation>
</comment>
<dbReference type="Proteomes" id="UP000182413">
    <property type="component" value="Unassembled WGS sequence"/>
</dbReference>